<reference evidence="2" key="1">
    <citation type="journal article" date="2020" name="G3 (Bethesda)">
        <title>High-Quality Assemblies for Three Invasive Social Wasps from the &lt;i&gt;Vespula&lt;/i&gt; Genus.</title>
        <authorList>
            <person name="Harrop T.W.R."/>
            <person name="Guhlin J."/>
            <person name="McLaughlin G.M."/>
            <person name="Permina E."/>
            <person name="Stockwell P."/>
            <person name="Gilligan J."/>
            <person name="Le Lec M.F."/>
            <person name="Gruber M.A.M."/>
            <person name="Quinn O."/>
            <person name="Lovegrove M."/>
            <person name="Duncan E.J."/>
            <person name="Remnant E.J."/>
            <person name="Van Eeckhoven J."/>
            <person name="Graham B."/>
            <person name="Knapp R.A."/>
            <person name="Langford K.W."/>
            <person name="Kronenberg Z."/>
            <person name="Press M.O."/>
            <person name="Eacker S.M."/>
            <person name="Wilson-Rankin E.E."/>
            <person name="Purcell J."/>
            <person name="Lester P.J."/>
            <person name="Dearden P.K."/>
        </authorList>
    </citation>
    <scope>NUCLEOTIDE SEQUENCE</scope>
    <source>
        <strain evidence="2">Linc-1</strain>
    </source>
</reference>
<evidence type="ECO:0000313" key="3">
    <source>
        <dbReference type="Proteomes" id="UP000617340"/>
    </source>
</evidence>
<proteinExistence type="predicted"/>
<comment type="caution">
    <text evidence="2">The sequence shown here is derived from an EMBL/GenBank/DDBJ whole genome shotgun (WGS) entry which is preliminary data.</text>
</comment>
<feature type="compositionally biased region" description="Basic and acidic residues" evidence="1">
    <location>
        <begin position="56"/>
        <end position="65"/>
    </location>
</feature>
<gene>
    <name evidence="2" type="ORF">HZH68_016707</name>
</gene>
<accession>A0A834MQA9</accession>
<organism evidence="2 3">
    <name type="scientific">Vespula germanica</name>
    <name type="common">German yellow jacket</name>
    <name type="synonym">Paravespula germanica</name>
    <dbReference type="NCBI Taxonomy" id="30212"/>
    <lineage>
        <taxon>Eukaryota</taxon>
        <taxon>Metazoa</taxon>
        <taxon>Ecdysozoa</taxon>
        <taxon>Arthropoda</taxon>
        <taxon>Hexapoda</taxon>
        <taxon>Insecta</taxon>
        <taxon>Pterygota</taxon>
        <taxon>Neoptera</taxon>
        <taxon>Endopterygota</taxon>
        <taxon>Hymenoptera</taxon>
        <taxon>Apocrita</taxon>
        <taxon>Aculeata</taxon>
        <taxon>Vespoidea</taxon>
        <taxon>Vespidae</taxon>
        <taxon>Vespinae</taxon>
        <taxon>Vespula</taxon>
    </lineage>
</organism>
<protein>
    <submittedName>
        <fullName evidence="2">Uncharacterized protein</fullName>
    </submittedName>
</protein>
<keyword evidence="3" id="KW-1185">Reference proteome</keyword>
<dbReference type="EMBL" id="JACSDZ010000024">
    <property type="protein sequence ID" value="KAF7379759.1"/>
    <property type="molecule type" value="Genomic_DNA"/>
</dbReference>
<sequence length="72" mass="8300">MSYILLNKNWNVQYIQDSREIQDKRTVTRTVCMIESRTLLSRDTVLLASANGESESVTRDLDGTRNRKPVGR</sequence>
<evidence type="ECO:0000313" key="2">
    <source>
        <dbReference type="EMBL" id="KAF7379759.1"/>
    </source>
</evidence>
<name>A0A834MQA9_VESGE</name>
<dbReference type="Proteomes" id="UP000617340">
    <property type="component" value="Unassembled WGS sequence"/>
</dbReference>
<dbReference type="AlphaFoldDB" id="A0A834MQA9"/>
<evidence type="ECO:0000256" key="1">
    <source>
        <dbReference type="SAM" id="MobiDB-lite"/>
    </source>
</evidence>
<feature type="region of interest" description="Disordered" evidence="1">
    <location>
        <begin position="52"/>
        <end position="72"/>
    </location>
</feature>